<feature type="transmembrane region" description="Helical" evidence="1">
    <location>
        <begin position="12"/>
        <end position="34"/>
    </location>
</feature>
<name>A0A1Y2PFH9_9FLAO</name>
<dbReference type="Pfam" id="PF06580">
    <property type="entry name" value="His_kinase"/>
    <property type="match status" value="1"/>
</dbReference>
<dbReference type="InterPro" id="IPR050640">
    <property type="entry name" value="Bact_2-comp_sensor_kinase"/>
</dbReference>
<dbReference type="EMBL" id="LAPZ01000002">
    <property type="protein sequence ID" value="OSY88930.1"/>
    <property type="molecule type" value="Genomic_DNA"/>
</dbReference>
<evidence type="ECO:0000313" key="3">
    <source>
        <dbReference type="EMBL" id="OSY88930.1"/>
    </source>
</evidence>
<keyword evidence="1" id="KW-0812">Transmembrane</keyword>
<organism evidence="3 4">
    <name type="scientific">Tenacibaculum holothuriorum</name>
    <dbReference type="NCBI Taxonomy" id="1635173"/>
    <lineage>
        <taxon>Bacteria</taxon>
        <taxon>Pseudomonadati</taxon>
        <taxon>Bacteroidota</taxon>
        <taxon>Flavobacteriia</taxon>
        <taxon>Flavobacteriales</taxon>
        <taxon>Flavobacteriaceae</taxon>
        <taxon>Tenacibaculum</taxon>
    </lineage>
</organism>
<evidence type="ECO:0000313" key="4">
    <source>
        <dbReference type="Proteomes" id="UP000194221"/>
    </source>
</evidence>
<dbReference type="GO" id="GO:0000155">
    <property type="term" value="F:phosphorelay sensor kinase activity"/>
    <property type="evidence" value="ECO:0007669"/>
    <property type="project" value="InterPro"/>
</dbReference>
<evidence type="ECO:0000259" key="2">
    <source>
        <dbReference type="Pfam" id="PF06580"/>
    </source>
</evidence>
<accession>A0A1Y2PFH9</accession>
<reference evidence="3 4" key="1">
    <citation type="submission" date="2015-03" db="EMBL/GenBank/DDBJ databases">
        <title>Genome sequence of Tenacibaculum sp. S2-2, isolated from intestinal microbiota of sea cucumber, Apostichopus japonicas.</title>
        <authorList>
            <person name="Shao Z."/>
            <person name="Wang L."/>
            <person name="Li X."/>
        </authorList>
    </citation>
    <scope>NUCLEOTIDE SEQUENCE [LARGE SCALE GENOMIC DNA]</scope>
    <source>
        <strain evidence="3 4">S2-2</strain>
    </source>
</reference>
<feature type="transmembrane region" description="Helical" evidence="1">
    <location>
        <begin position="40"/>
        <end position="62"/>
    </location>
</feature>
<feature type="transmembrane region" description="Helical" evidence="1">
    <location>
        <begin position="69"/>
        <end position="91"/>
    </location>
</feature>
<feature type="domain" description="Signal transduction histidine kinase internal region" evidence="2">
    <location>
        <begin position="140"/>
        <end position="216"/>
    </location>
</feature>
<dbReference type="Proteomes" id="UP000194221">
    <property type="component" value="Unassembled WGS sequence"/>
</dbReference>
<gene>
    <name evidence="3" type="ORF">WH52_04505</name>
</gene>
<dbReference type="STRING" id="1635173.WH52_04505"/>
<proteinExistence type="predicted"/>
<keyword evidence="1" id="KW-1133">Transmembrane helix</keyword>
<keyword evidence="1" id="KW-0472">Membrane</keyword>
<dbReference type="AlphaFoldDB" id="A0A1Y2PFH9"/>
<dbReference type="InterPro" id="IPR010559">
    <property type="entry name" value="Sig_transdc_His_kin_internal"/>
</dbReference>
<dbReference type="OrthoDB" id="9809908at2"/>
<dbReference type="InterPro" id="IPR036890">
    <property type="entry name" value="HATPase_C_sf"/>
</dbReference>
<dbReference type="Gene3D" id="3.30.565.10">
    <property type="entry name" value="Histidine kinase-like ATPase, C-terminal domain"/>
    <property type="match status" value="1"/>
</dbReference>
<sequence length="323" mass="38418">MKLNRKHSTQIIIHTLFWALFVFVSLFVFTEYYWAENPFLQYFFLLVSIVYVNYFILLPYFVKKKWYALYSLLFTAISFLATQLYCNVFTRCGCSFLKCLSDYLWQTLVPLLFFSFLWMLFKYLDEQDKLEKATQERTEMELKFLKTQINPHVLLNNLNTIYAYSIEKPSKTPDLILKLSENLKHVLYETNSKKVSLKKELNFIENYIEFQRIRTEGIKEIAYHQTSDKTTYKIAPLLLITLIENAFKHSTTHSKIFIEINTENSVLNFTSSNTYKVESKQNNNAIGLENLRKRLFLLYPNNHQLTIDEQESLFTAKLTLNLE</sequence>
<keyword evidence="4" id="KW-1185">Reference proteome</keyword>
<protein>
    <submittedName>
        <fullName evidence="3">Membrane protein</fullName>
    </submittedName>
</protein>
<dbReference type="RefSeq" id="WP_086029740.1">
    <property type="nucleotide sequence ID" value="NZ_LAPZ01000002.1"/>
</dbReference>
<dbReference type="GO" id="GO:0016020">
    <property type="term" value="C:membrane"/>
    <property type="evidence" value="ECO:0007669"/>
    <property type="project" value="InterPro"/>
</dbReference>
<feature type="transmembrane region" description="Helical" evidence="1">
    <location>
        <begin position="103"/>
        <end position="121"/>
    </location>
</feature>
<evidence type="ECO:0000256" key="1">
    <source>
        <dbReference type="SAM" id="Phobius"/>
    </source>
</evidence>
<dbReference type="InParanoid" id="A0A1Y2PFH9"/>
<dbReference type="PANTHER" id="PTHR34220">
    <property type="entry name" value="SENSOR HISTIDINE KINASE YPDA"/>
    <property type="match status" value="1"/>
</dbReference>
<dbReference type="PANTHER" id="PTHR34220:SF7">
    <property type="entry name" value="SENSOR HISTIDINE KINASE YPDA"/>
    <property type="match status" value="1"/>
</dbReference>
<comment type="caution">
    <text evidence="3">The sequence shown here is derived from an EMBL/GenBank/DDBJ whole genome shotgun (WGS) entry which is preliminary data.</text>
</comment>
<dbReference type="FunCoup" id="A0A1Y2PFH9">
    <property type="interactions" value="16"/>
</dbReference>